<evidence type="ECO:0000313" key="2">
    <source>
        <dbReference type="EMBL" id="GAF96923.1"/>
    </source>
</evidence>
<dbReference type="EMBL" id="BARS01019987">
    <property type="protein sequence ID" value="GAF96923.1"/>
    <property type="molecule type" value="Genomic_DNA"/>
</dbReference>
<dbReference type="InterPro" id="IPR000944">
    <property type="entry name" value="Tscrpt_reg_Rrf2"/>
</dbReference>
<dbReference type="GO" id="GO:0003700">
    <property type="term" value="F:DNA-binding transcription factor activity"/>
    <property type="evidence" value="ECO:0007669"/>
    <property type="project" value="TreeGrafter"/>
</dbReference>
<gene>
    <name evidence="2" type="ORF">S01H1_32299</name>
</gene>
<dbReference type="Pfam" id="PF02082">
    <property type="entry name" value="Rrf2"/>
    <property type="match status" value="1"/>
</dbReference>
<dbReference type="InterPro" id="IPR036390">
    <property type="entry name" value="WH_DNA-bd_sf"/>
</dbReference>
<name>X0TTJ8_9ZZZZ</name>
<reference evidence="2" key="1">
    <citation type="journal article" date="2014" name="Front. Microbiol.">
        <title>High frequency of phylogenetically diverse reductive dehalogenase-homologous genes in deep subseafloor sedimentary metagenomes.</title>
        <authorList>
            <person name="Kawai M."/>
            <person name="Futagami T."/>
            <person name="Toyoda A."/>
            <person name="Takaki Y."/>
            <person name="Nishi S."/>
            <person name="Hori S."/>
            <person name="Arai W."/>
            <person name="Tsubouchi T."/>
            <person name="Morono Y."/>
            <person name="Uchiyama I."/>
            <person name="Ito T."/>
            <person name="Fujiyama A."/>
            <person name="Inagaki F."/>
            <person name="Takami H."/>
        </authorList>
    </citation>
    <scope>NUCLEOTIDE SEQUENCE</scope>
    <source>
        <strain evidence="2">Expedition CK06-06</strain>
    </source>
</reference>
<dbReference type="PANTHER" id="PTHR33221">
    <property type="entry name" value="WINGED HELIX-TURN-HELIX TRANSCRIPTIONAL REGULATOR, RRF2 FAMILY"/>
    <property type="match status" value="1"/>
</dbReference>
<dbReference type="GO" id="GO:0005829">
    <property type="term" value="C:cytosol"/>
    <property type="evidence" value="ECO:0007669"/>
    <property type="project" value="TreeGrafter"/>
</dbReference>
<dbReference type="PANTHER" id="PTHR33221:SF4">
    <property type="entry name" value="HTH-TYPE TRANSCRIPTIONAL REPRESSOR NSRR"/>
    <property type="match status" value="1"/>
</dbReference>
<dbReference type="AlphaFoldDB" id="X0TTJ8"/>
<accession>X0TTJ8</accession>
<proteinExistence type="predicted"/>
<sequence>MLALTKKTGYGLIAMVYLAGLPEDELASARQIAERFSVPRSLLMNVLKKLSAGGYVESVRG</sequence>
<comment type="caution">
    <text evidence="2">The sequence shown here is derived from an EMBL/GenBank/DDBJ whole genome shotgun (WGS) entry which is preliminary data.</text>
</comment>
<feature type="non-terminal residue" evidence="2">
    <location>
        <position position="61"/>
    </location>
</feature>
<evidence type="ECO:0000256" key="1">
    <source>
        <dbReference type="ARBA" id="ARBA00023125"/>
    </source>
</evidence>
<evidence type="ECO:0008006" key="3">
    <source>
        <dbReference type="Google" id="ProtNLM"/>
    </source>
</evidence>
<dbReference type="SUPFAM" id="SSF46785">
    <property type="entry name" value="Winged helix' DNA-binding domain"/>
    <property type="match status" value="1"/>
</dbReference>
<protein>
    <recommendedName>
        <fullName evidence="3">HTH iclR-type domain-containing protein</fullName>
    </recommendedName>
</protein>
<keyword evidence="1" id="KW-0238">DNA-binding</keyword>
<dbReference type="Gene3D" id="1.10.10.10">
    <property type="entry name" value="Winged helix-like DNA-binding domain superfamily/Winged helix DNA-binding domain"/>
    <property type="match status" value="1"/>
</dbReference>
<dbReference type="GO" id="GO:0003677">
    <property type="term" value="F:DNA binding"/>
    <property type="evidence" value="ECO:0007669"/>
    <property type="project" value="UniProtKB-KW"/>
</dbReference>
<dbReference type="PROSITE" id="PS51197">
    <property type="entry name" value="HTH_RRF2_2"/>
    <property type="match status" value="1"/>
</dbReference>
<dbReference type="InterPro" id="IPR036388">
    <property type="entry name" value="WH-like_DNA-bd_sf"/>
</dbReference>
<organism evidence="2">
    <name type="scientific">marine sediment metagenome</name>
    <dbReference type="NCBI Taxonomy" id="412755"/>
    <lineage>
        <taxon>unclassified sequences</taxon>
        <taxon>metagenomes</taxon>
        <taxon>ecological metagenomes</taxon>
    </lineage>
</organism>